<name>A0A367L0L4_9HYPO</name>
<accession>A0A367L0L4</accession>
<sequence>MDHEPVLKIRAQDHARVSGGQKHSARCVDVEEVERVAAYEPLRRYKKRERALSSSCSHSDRKHCPSLSSSSQCFTQEPGQALCCCPSRFRLLGAPLPPPSLNPGRRSIRTHNLPSRRHLTKIDRVQLHRRGREAGKYEPGGYHPVMMDDAGYAGKASNACNASDTTPTVPSILHQVDMQGPNGTHTCYTSAPTQAKSQRSIIQSTLSYPSRPGVGRKSSRGTLPWSMEDIHLRNILVNLPPSTLDTAVSRPVQRQSSASLRRYPSAVWMEFRPEERLTVDEVLRSKRMVNRSLNQSLNCDE</sequence>
<dbReference type="AlphaFoldDB" id="A0A367L0L4"/>
<dbReference type="EMBL" id="LKCN02000022">
    <property type="protein sequence ID" value="RCI07975.1"/>
    <property type="molecule type" value="Genomic_DNA"/>
</dbReference>
<comment type="caution">
    <text evidence="1">The sequence shown here is derived from an EMBL/GenBank/DDBJ whole genome shotgun (WGS) entry which is preliminary data.</text>
</comment>
<keyword evidence="2" id="KW-1185">Reference proteome</keyword>
<proteinExistence type="predicted"/>
<evidence type="ECO:0000313" key="1">
    <source>
        <dbReference type="EMBL" id="RCI07975.1"/>
    </source>
</evidence>
<evidence type="ECO:0000313" key="2">
    <source>
        <dbReference type="Proteomes" id="UP000253664"/>
    </source>
</evidence>
<protein>
    <submittedName>
        <fullName evidence="1">Uncharacterized protein</fullName>
    </submittedName>
</protein>
<dbReference type="Proteomes" id="UP000253664">
    <property type="component" value="Unassembled WGS sequence"/>
</dbReference>
<gene>
    <name evidence="1" type="ORF">L249_7878</name>
</gene>
<organism evidence="1 2">
    <name type="scientific">Ophiocordyceps polyrhachis-furcata BCC 54312</name>
    <dbReference type="NCBI Taxonomy" id="1330021"/>
    <lineage>
        <taxon>Eukaryota</taxon>
        <taxon>Fungi</taxon>
        <taxon>Dikarya</taxon>
        <taxon>Ascomycota</taxon>
        <taxon>Pezizomycotina</taxon>
        <taxon>Sordariomycetes</taxon>
        <taxon>Hypocreomycetidae</taxon>
        <taxon>Hypocreales</taxon>
        <taxon>Ophiocordycipitaceae</taxon>
        <taxon>Ophiocordyceps</taxon>
    </lineage>
</organism>
<reference evidence="1 2" key="1">
    <citation type="journal article" date="2015" name="BMC Genomics">
        <title>Insights from the genome of Ophiocordyceps polyrhachis-furcata to pathogenicity and host specificity in insect fungi.</title>
        <authorList>
            <person name="Wichadakul D."/>
            <person name="Kobmoo N."/>
            <person name="Ingsriswang S."/>
            <person name="Tangphatsornruang S."/>
            <person name="Chantasingh D."/>
            <person name="Luangsa-ard J.J."/>
            <person name="Eurwilaichitr L."/>
        </authorList>
    </citation>
    <scope>NUCLEOTIDE SEQUENCE [LARGE SCALE GENOMIC DNA]</scope>
    <source>
        <strain evidence="1 2">BCC 54312</strain>
    </source>
</reference>